<accession>A0A4S4FXI8</accession>
<feature type="compositionally biased region" description="Acidic residues" evidence="1">
    <location>
        <begin position="80"/>
        <end position="91"/>
    </location>
</feature>
<feature type="region of interest" description="Disordered" evidence="1">
    <location>
        <begin position="70"/>
        <end position="91"/>
    </location>
</feature>
<evidence type="ECO:0000256" key="1">
    <source>
        <dbReference type="SAM" id="MobiDB-lite"/>
    </source>
</evidence>
<dbReference type="RefSeq" id="WP_136422015.1">
    <property type="nucleotide sequence ID" value="NZ_OZ241748.1"/>
</dbReference>
<dbReference type="AlphaFoldDB" id="A0A4S4FXI8"/>
<name>A0A4S4FXI8_9MICO</name>
<gene>
    <name evidence="2" type="ORF">E6C70_02790</name>
</gene>
<dbReference type="Proteomes" id="UP000307380">
    <property type="component" value="Unassembled WGS sequence"/>
</dbReference>
<keyword evidence="3" id="KW-1185">Reference proteome</keyword>
<evidence type="ECO:0000313" key="2">
    <source>
        <dbReference type="EMBL" id="THG35021.1"/>
    </source>
</evidence>
<evidence type="ECO:0000313" key="3">
    <source>
        <dbReference type="Proteomes" id="UP000307380"/>
    </source>
</evidence>
<protein>
    <submittedName>
        <fullName evidence="2">Uncharacterized protein</fullName>
    </submittedName>
</protein>
<reference evidence="2 3" key="1">
    <citation type="submission" date="2019-04" db="EMBL/GenBank/DDBJ databases">
        <authorList>
            <person name="Jiang L."/>
        </authorList>
    </citation>
    <scope>NUCLEOTIDE SEQUENCE [LARGE SCALE GENOMIC DNA]</scope>
    <source>
        <strain evidence="2 3">YIM 131861</strain>
    </source>
</reference>
<sequence length="91" mass="9992">MSTAEPHDVVYIAEFTDGPLDGDVESRVLVGGSHEERLAMVAAVDGLESTFWYDAIDERDVNGEKHVRYRFDAGDSDSPVSDEDEGDGWQG</sequence>
<proteinExistence type="predicted"/>
<dbReference type="OrthoDB" id="5120845at2"/>
<comment type="caution">
    <text evidence="2">The sequence shown here is derived from an EMBL/GenBank/DDBJ whole genome shotgun (WGS) entry which is preliminary data.</text>
</comment>
<organism evidence="2 3">
    <name type="scientific">Orlajensenia flava</name>
    <dbReference type="NCBI Taxonomy" id="2565934"/>
    <lineage>
        <taxon>Bacteria</taxon>
        <taxon>Bacillati</taxon>
        <taxon>Actinomycetota</taxon>
        <taxon>Actinomycetes</taxon>
        <taxon>Micrococcales</taxon>
        <taxon>Microbacteriaceae</taxon>
        <taxon>Orlajensenia</taxon>
    </lineage>
</organism>
<dbReference type="EMBL" id="SSSN01000003">
    <property type="protein sequence ID" value="THG35021.1"/>
    <property type="molecule type" value="Genomic_DNA"/>
</dbReference>